<accession>A0A164D764</accession>
<dbReference type="PANTHER" id="PTHR33053:SF9">
    <property type="entry name" value="AGAP000105-PA"/>
    <property type="match status" value="1"/>
</dbReference>
<evidence type="ECO:0000313" key="1">
    <source>
        <dbReference type="EMBL" id="KZR95469.1"/>
    </source>
</evidence>
<gene>
    <name evidence="1" type="ORF">APZ42_010799</name>
</gene>
<feature type="non-terminal residue" evidence="1">
    <location>
        <position position="56"/>
    </location>
</feature>
<dbReference type="AlphaFoldDB" id="A0A164D764"/>
<proteinExistence type="predicted"/>
<name>A0A164D764_9CRUS</name>
<sequence length="56" mass="6386">QYQHFDIVASLLKLLAAMEFSETEIRDVLYMLANVDGIPLSKSSSSDFWPILLKIQ</sequence>
<keyword evidence="2" id="KW-1185">Reference proteome</keyword>
<comment type="caution">
    <text evidence="1">The sequence shown here is derived from an EMBL/GenBank/DDBJ whole genome shotgun (WGS) entry which is preliminary data.</text>
</comment>
<protein>
    <submittedName>
        <fullName evidence="1">Uncharacterized protein</fullName>
    </submittedName>
</protein>
<dbReference type="Proteomes" id="UP000076858">
    <property type="component" value="Unassembled WGS sequence"/>
</dbReference>
<reference evidence="1 2" key="1">
    <citation type="submission" date="2016-03" db="EMBL/GenBank/DDBJ databases">
        <title>EvidentialGene: Evidence-directed Construction of Genes on Genomes.</title>
        <authorList>
            <person name="Gilbert D.G."/>
            <person name="Choi J.-H."/>
            <person name="Mockaitis K."/>
            <person name="Colbourne J."/>
            <person name="Pfrender M."/>
        </authorList>
    </citation>
    <scope>NUCLEOTIDE SEQUENCE [LARGE SCALE GENOMIC DNA]</scope>
    <source>
        <strain evidence="1 2">Xinb3</strain>
        <tissue evidence="1">Complete organism</tissue>
    </source>
</reference>
<dbReference type="EMBL" id="LRGB01028701">
    <property type="protein sequence ID" value="KZR95469.1"/>
    <property type="molecule type" value="Genomic_DNA"/>
</dbReference>
<evidence type="ECO:0000313" key="2">
    <source>
        <dbReference type="Proteomes" id="UP000076858"/>
    </source>
</evidence>
<organism evidence="1 2">
    <name type="scientific">Daphnia magna</name>
    <dbReference type="NCBI Taxonomy" id="35525"/>
    <lineage>
        <taxon>Eukaryota</taxon>
        <taxon>Metazoa</taxon>
        <taxon>Ecdysozoa</taxon>
        <taxon>Arthropoda</taxon>
        <taxon>Crustacea</taxon>
        <taxon>Branchiopoda</taxon>
        <taxon>Diplostraca</taxon>
        <taxon>Cladocera</taxon>
        <taxon>Anomopoda</taxon>
        <taxon>Daphniidae</taxon>
        <taxon>Daphnia</taxon>
    </lineage>
</organism>
<feature type="non-terminal residue" evidence="1">
    <location>
        <position position="1"/>
    </location>
</feature>
<dbReference type="PANTHER" id="PTHR33053">
    <property type="entry name" value="PROTEIN, PUTATIVE-RELATED"/>
    <property type="match status" value="1"/>
</dbReference>